<dbReference type="AlphaFoldDB" id="A0A450WAX1"/>
<feature type="signal peptide" evidence="1">
    <location>
        <begin position="1"/>
        <end position="23"/>
    </location>
</feature>
<dbReference type="PANTHER" id="PTHR42953:SF2">
    <property type="entry name" value="ADHESION PROTEIN"/>
    <property type="match status" value="1"/>
</dbReference>
<evidence type="ECO:0000256" key="1">
    <source>
        <dbReference type="SAM" id="SignalP"/>
    </source>
</evidence>
<keyword evidence="1" id="KW-0732">Signal</keyword>
<dbReference type="PANTHER" id="PTHR42953">
    <property type="entry name" value="HIGH-AFFINITY ZINC UPTAKE SYSTEM PROTEIN ZNUA-RELATED"/>
    <property type="match status" value="1"/>
</dbReference>
<dbReference type="CDD" id="cd01145">
    <property type="entry name" value="TroA_c"/>
    <property type="match status" value="1"/>
</dbReference>
<name>A0A450WAX1_9GAMM</name>
<dbReference type="GO" id="GO:0030001">
    <property type="term" value="P:metal ion transport"/>
    <property type="evidence" value="ECO:0007669"/>
    <property type="project" value="InterPro"/>
</dbReference>
<dbReference type="EMBL" id="CAADFK010000057">
    <property type="protein sequence ID" value="VFK14155.1"/>
    <property type="molecule type" value="Genomic_DNA"/>
</dbReference>
<dbReference type="GO" id="GO:0046872">
    <property type="term" value="F:metal ion binding"/>
    <property type="evidence" value="ECO:0007669"/>
    <property type="project" value="InterPro"/>
</dbReference>
<reference evidence="2" key="1">
    <citation type="submission" date="2019-02" db="EMBL/GenBank/DDBJ databases">
        <authorList>
            <person name="Gruber-Vodicka R. H."/>
            <person name="Seah K. B. B."/>
        </authorList>
    </citation>
    <scope>NUCLEOTIDE SEQUENCE</scope>
    <source>
        <strain evidence="2">BECK_S313</strain>
    </source>
</reference>
<gene>
    <name evidence="2" type="ORF">BECKLPF1236B_GA0070989_105721</name>
</gene>
<dbReference type="PROSITE" id="PS51257">
    <property type="entry name" value="PROKAR_LIPOPROTEIN"/>
    <property type="match status" value="1"/>
</dbReference>
<sequence>MLKATIGLLICGVVMLTPFTASANLSVFACEPEWQALAKEIGGDKISTFSATTAKQNPHYIEARPSLIAKLRRVDLLICSGAGLEAGWLPILLRRSRNRNVQPGTPGYLMAADHVTLLEIPARLDRSEGDIHAEGNPHLHLAPDNIHRIARVLLERIMRLDPDNADFYRSNGDSFLERWAKATATWKKKAAPLEGKSVVVHHRKWIYLLDWLGMKRLAALEPKPGLPPTAGHLSTLTELLDDRPVLAIIRSPMNDSRPSTWLAGKTGVPAIVLPYTVGGMSGVSDDLFALFEDTIRRLTEPVQ</sequence>
<dbReference type="SUPFAM" id="SSF53807">
    <property type="entry name" value="Helical backbone' metal receptor"/>
    <property type="match status" value="1"/>
</dbReference>
<dbReference type="Pfam" id="PF01297">
    <property type="entry name" value="ZnuA"/>
    <property type="match status" value="1"/>
</dbReference>
<dbReference type="Gene3D" id="3.40.50.1980">
    <property type="entry name" value="Nitrogenase molybdenum iron protein domain"/>
    <property type="match status" value="2"/>
</dbReference>
<evidence type="ECO:0000313" key="2">
    <source>
        <dbReference type="EMBL" id="VFK14155.1"/>
    </source>
</evidence>
<proteinExistence type="predicted"/>
<dbReference type="InterPro" id="IPR006127">
    <property type="entry name" value="ZnuA-like"/>
</dbReference>
<accession>A0A450WAX1</accession>
<protein>
    <submittedName>
        <fullName evidence="2">Zinc/manganese transport system substrate-binding protein</fullName>
    </submittedName>
</protein>
<organism evidence="2">
    <name type="scientific">Candidatus Kentrum sp. LPFa</name>
    <dbReference type="NCBI Taxonomy" id="2126335"/>
    <lineage>
        <taxon>Bacteria</taxon>
        <taxon>Pseudomonadati</taxon>
        <taxon>Pseudomonadota</taxon>
        <taxon>Gammaproteobacteria</taxon>
        <taxon>Candidatus Kentrum</taxon>
    </lineage>
</organism>
<feature type="chain" id="PRO_5019207202" evidence="1">
    <location>
        <begin position="24"/>
        <end position="303"/>
    </location>
</feature>
<dbReference type="InterPro" id="IPR050492">
    <property type="entry name" value="Bact_metal-bind_prot9"/>
</dbReference>